<keyword evidence="9" id="KW-0131">Cell cycle</keyword>
<keyword evidence="14" id="KW-1185">Reference proteome</keyword>
<dbReference type="Pfam" id="PF18636">
    <property type="entry name" value="Sld7_N"/>
    <property type="match status" value="1"/>
</dbReference>
<sequence>MPFKVASLKISIGTKRSETVLRDVQVWDLSANVQDKVRLSREYRGRFSAYVDMKKLPIWLSSSESPYQCFTRSSTTMTYFNSKLKYKNRGIVFECIPLADKLANPGCYVYFIFSRYSDTVRVLRVDLSFKSDIDLQIKQLKSTNANSTEQTDVDTDGDESDNVNSNLNKTRESSIDKFYTVSRQKSESTTTMVLQTVREKDKKIQLKDTISKLILGGLRLRSLSGTHSETQRVYKMTLSAAEFAHRNDLVKLQKGIIKEIPFEDLQETVESLLNLFTRS</sequence>
<feature type="region of interest" description="Disordered" evidence="10">
    <location>
        <begin position="144"/>
        <end position="167"/>
    </location>
</feature>
<dbReference type="InterPro" id="IPR041260">
    <property type="entry name" value="Sld7_C"/>
</dbReference>
<evidence type="ECO:0000256" key="10">
    <source>
        <dbReference type="SAM" id="MobiDB-lite"/>
    </source>
</evidence>
<feature type="domain" description="Sld7 N-terminal" evidence="12">
    <location>
        <begin position="4"/>
        <end position="128"/>
    </location>
</feature>
<evidence type="ECO:0000256" key="3">
    <source>
        <dbReference type="ARBA" id="ARBA00009044"/>
    </source>
</evidence>
<proteinExistence type="inferred from homology"/>
<keyword evidence="5" id="KW-0963">Cytoplasm</keyword>
<evidence type="ECO:0000256" key="9">
    <source>
        <dbReference type="ARBA" id="ARBA00023306"/>
    </source>
</evidence>
<evidence type="ECO:0000256" key="2">
    <source>
        <dbReference type="ARBA" id="ARBA00004647"/>
    </source>
</evidence>
<name>A0ABR4NXD5_9SACH</name>
<keyword evidence="6" id="KW-0235">DNA replication</keyword>
<comment type="similarity">
    <text evidence="3">Belongs to the SLD7 family.</text>
</comment>
<dbReference type="Proteomes" id="UP001623330">
    <property type="component" value="Unassembled WGS sequence"/>
</dbReference>
<reference evidence="13 14" key="1">
    <citation type="submission" date="2024-05" db="EMBL/GenBank/DDBJ databases">
        <title>Long read based assembly of the Candida bracarensis genome reveals expanded adhesin content.</title>
        <authorList>
            <person name="Marcet-Houben M."/>
            <person name="Ksiezopolska E."/>
            <person name="Gabaldon T."/>
        </authorList>
    </citation>
    <scope>NUCLEOTIDE SEQUENCE [LARGE SCALE GENOMIC DNA]</scope>
    <source>
        <strain evidence="13 14">CBM6</strain>
    </source>
</reference>
<feature type="compositionally biased region" description="Acidic residues" evidence="10">
    <location>
        <begin position="151"/>
        <end position="161"/>
    </location>
</feature>
<evidence type="ECO:0000259" key="11">
    <source>
        <dbReference type="Pfam" id="PF18596"/>
    </source>
</evidence>
<accession>A0ABR4NXD5</accession>
<evidence type="ECO:0000313" key="14">
    <source>
        <dbReference type="Proteomes" id="UP001623330"/>
    </source>
</evidence>
<comment type="caution">
    <text evidence="13">The sequence shown here is derived from an EMBL/GenBank/DDBJ whole genome shotgun (WGS) entry which is preliminary data.</text>
</comment>
<dbReference type="Pfam" id="PF18596">
    <property type="entry name" value="Sld7_C"/>
    <property type="match status" value="1"/>
</dbReference>
<evidence type="ECO:0000256" key="7">
    <source>
        <dbReference type="ARBA" id="ARBA00023212"/>
    </source>
</evidence>
<evidence type="ECO:0000256" key="5">
    <source>
        <dbReference type="ARBA" id="ARBA00022490"/>
    </source>
</evidence>
<dbReference type="InterPro" id="IPR041564">
    <property type="entry name" value="Sld7_N"/>
</dbReference>
<evidence type="ECO:0000256" key="6">
    <source>
        <dbReference type="ARBA" id="ARBA00022705"/>
    </source>
</evidence>
<comment type="subcellular location">
    <subcellularLocation>
        <location evidence="2">Cytoplasm</location>
        <location evidence="2">Cytoskeleton</location>
        <location evidence="2">Spindle pole</location>
    </subcellularLocation>
    <subcellularLocation>
        <location evidence="1">Nucleus</location>
    </subcellularLocation>
</comment>
<evidence type="ECO:0000256" key="1">
    <source>
        <dbReference type="ARBA" id="ARBA00004123"/>
    </source>
</evidence>
<organism evidence="13 14">
    <name type="scientific">Nakaseomyces bracarensis</name>
    <dbReference type="NCBI Taxonomy" id="273131"/>
    <lineage>
        <taxon>Eukaryota</taxon>
        <taxon>Fungi</taxon>
        <taxon>Dikarya</taxon>
        <taxon>Ascomycota</taxon>
        <taxon>Saccharomycotina</taxon>
        <taxon>Saccharomycetes</taxon>
        <taxon>Saccharomycetales</taxon>
        <taxon>Saccharomycetaceae</taxon>
        <taxon>Nakaseomyces</taxon>
    </lineage>
</organism>
<gene>
    <name evidence="13" type="ORF">RNJ44_03605</name>
</gene>
<evidence type="ECO:0000256" key="4">
    <source>
        <dbReference type="ARBA" id="ARBA00017231"/>
    </source>
</evidence>
<evidence type="ECO:0000256" key="8">
    <source>
        <dbReference type="ARBA" id="ARBA00023242"/>
    </source>
</evidence>
<keyword evidence="7" id="KW-0206">Cytoskeleton</keyword>
<evidence type="ECO:0000313" key="13">
    <source>
        <dbReference type="EMBL" id="KAL3233565.1"/>
    </source>
</evidence>
<evidence type="ECO:0000259" key="12">
    <source>
        <dbReference type="Pfam" id="PF18636"/>
    </source>
</evidence>
<feature type="domain" description="Sld7 C-terminal" evidence="11">
    <location>
        <begin position="205"/>
        <end position="277"/>
    </location>
</feature>
<dbReference type="EMBL" id="JBEVYD010000004">
    <property type="protein sequence ID" value="KAL3233565.1"/>
    <property type="molecule type" value="Genomic_DNA"/>
</dbReference>
<keyword evidence="8" id="KW-0539">Nucleus</keyword>
<protein>
    <recommendedName>
        <fullName evidence="4">Mitochondrial morphogenesis protein SLD7</fullName>
    </recommendedName>
</protein>